<dbReference type="EMBL" id="CP026115">
    <property type="protein sequence ID" value="QHG66644.1"/>
    <property type="molecule type" value="Genomic_DNA"/>
</dbReference>
<protein>
    <recommendedName>
        <fullName evidence="3">Lipoprotein</fullName>
    </recommendedName>
</protein>
<proteinExistence type="predicted"/>
<reference evidence="1 2" key="1">
    <citation type="submission" date="2020-02" db="EMBL/GenBank/DDBJ databases">
        <title>Pseudomonas Putida W5 Complete Genome Assembly.</title>
        <authorList>
            <person name="Yuan Z.-C."/>
            <person name="Shaw G.A."/>
            <person name="Cusano A.D."/>
            <person name="Caddey B.J."/>
            <person name="Weselowski B.J."/>
        </authorList>
    </citation>
    <scope>NUCLEOTIDE SEQUENCE [LARGE SCALE GENOMIC DNA]</scope>
    <source>
        <strain evidence="1 2">W5</strain>
    </source>
</reference>
<dbReference type="Proteomes" id="UP000464480">
    <property type="component" value="Chromosome"/>
</dbReference>
<dbReference type="RefSeq" id="WP_159411797.1">
    <property type="nucleotide sequence ID" value="NZ_CP026115.2"/>
</dbReference>
<evidence type="ECO:0000313" key="1">
    <source>
        <dbReference type="EMBL" id="QHG66644.1"/>
    </source>
</evidence>
<dbReference type="PANTHER" id="PTHR38013">
    <property type="entry name" value="GLYCOPROTEIN/POLYSACCHARIDE METABOLISM"/>
    <property type="match status" value="1"/>
</dbReference>
<evidence type="ECO:0000313" key="2">
    <source>
        <dbReference type="Proteomes" id="UP000464480"/>
    </source>
</evidence>
<gene>
    <name evidence="1" type="ORF">C2H86_20505</name>
</gene>
<name>A0A6I6Y4Y0_PSEPU</name>
<evidence type="ECO:0008006" key="3">
    <source>
        <dbReference type="Google" id="ProtNLM"/>
    </source>
</evidence>
<sequence>MTQLKSFNVEIVSSGDNTLPRSGQVQLSLHDVSIADAPAISLAEMRLRCGGLMPINLQLTFDDKQIDPRRSYALGVRIEKDGQLLYINTSHHPIEPDTVSGTQRVTVDKVGTWVDGIHHGNLFEE</sequence>
<accession>A0A6I6Y4Y0</accession>
<dbReference type="AlphaFoldDB" id="A0A6I6Y4Y0"/>
<organism evidence="1 2">
    <name type="scientific">Pseudomonas putida</name>
    <name type="common">Arthrobacter siderocapsulatus</name>
    <dbReference type="NCBI Taxonomy" id="303"/>
    <lineage>
        <taxon>Bacteria</taxon>
        <taxon>Pseudomonadati</taxon>
        <taxon>Pseudomonadota</taxon>
        <taxon>Gammaproteobacteria</taxon>
        <taxon>Pseudomonadales</taxon>
        <taxon>Pseudomonadaceae</taxon>
        <taxon>Pseudomonas</taxon>
    </lineage>
</organism>
<dbReference type="InterPro" id="IPR039366">
    <property type="entry name" value="Pilotin"/>
</dbReference>
<dbReference type="InterPro" id="IPR053196">
    <property type="entry name" value="Lipoprotein_YbaY-like"/>
</dbReference>
<dbReference type="PANTHER" id="PTHR38013:SF1">
    <property type="entry name" value="GLYCOPROTEIN_POLYSACCHARIDE METABOLISM"/>
    <property type="match status" value="1"/>
</dbReference>
<dbReference type="Pfam" id="PF09619">
    <property type="entry name" value="YscW"/>
    <property type="match status" value="1"/>
</dbReference>